<feature type="active site" description="Nucleophile" evidence="12">
    <location>
        <position position="10"/>
    </location>
</feature>
<evidence type="ECO:0000256" key="8">
    <source>
        <dbReference type="ARBA" id="ARBA00051722"/>
    </source>
</evidence>
<dbReference type="InterPro" id="IPR014064">
    <property type="entry name" value="Arsenate_reductase_ArsC"/>
</dbReference>
<evidence type="ECO:0000256" key="2">
    <source>
        <dbReference type="ARBA" id="ARBA00022801"/>
    </source>
</evidence>
<dbReference type="AlphaFoldDB" id="A0A143P9Q2"/>
<name>A0A143P9Q2_9STAP</name>
<dbReference type="GO" id="GO:0046685">
    <property type="term" value="P:response to arsenic-containing substance"/>
    <property type="evidence" value="ECO:0007669"/>
    <property type="project" value="UniProtKB-UniRule"/>
</dbReference>
<accession>A0A143P9Q2</accession>
<evidence type="ECO:0000256" key="12">
    <source>
        <dbReference type="PIRSR" id="PIRSR617867-1"/>
    </source>
</evidence>
<dbReference type="GO" id="GO:0004725">
    <property type="term" value="F:protein tyrosine phosphatase activity"/>
    <property type="evidence" value="ECO:0007669"/>
    <property type="project" value="UniProtKB-UniRule"/>
</dbReference>
<comment type="catalytic activity">
    <reaction evidence="9">
        <text>arsenate + [thioredoxin]-dithiol + H(+) = arsenite + [thioredoxin]-disulfide + H2O</text>
        <dbReference type="Rhea" id="RHEA:43848"/>
        <dbReference type="Rhea" id="RHEA-COMP:10698"/>
        <dbReference type="Rhea" id="RHEA-COMP:10700"/>
        <dbReference type="ChEBI" id="CHEBI:15377"/>
        <dbReference type="ChEBI" id="CHEBI:15378"/>
        <dbReference type="ChEBI" id="CHEBI:29242"/>
        <dbReference type="ChEBI" id="CHEBI:29950"/>
        <dbReference type="ChEBI" id="CHEBI:48597"/>
        <dbReference type="ChEBI" id="CHEBI:50058"/>
        <dbReference type="EC" id="1.20.4.4"/>
    </reaction>
</comment>
<dbReference type="RefSeq" id="WP_047132921.1">
    <property type="nucleotide sequence ID" value="NZ_CP015114.1"/>
</dbReference>
<evidence type="ECO:0000313" key="16">
    <source>
        <dbReference type="Proteomes" id="UP000293854"/>
    </source>
</evidence>
<dbReference type="PANTHER" id="PTHR43428">
    <property type="entry name" value="ARSENATE REDUCTASE"/>
    <property type="match status" value="1"/>
</dbReference>
<dbReference type="GO" id="GO:0030612">
    <property type="term" value="F:arsenate reductase (thioredoxin) activity"/>
    <property type="evidence" value="ECO:0007669"/>
    <property type="project" value="UniProtKB-UniRule"/>
</dbReference>
<evidence type="ECO:0000256" key="6">
    <source>
        <dbReference type="ARBA" id="ARBA00023284"/>
    </source>
</evidence>
<sequence length="133" mass="15079">MTKKKIYFICTGNACRSQIAEGYAKNILGENWNVYSGGIESHGVNPLAIEAMKEDGIDISHQTSDKITEQDLNSADLVITLCDHADKNCPIISSNVRKAHWGFEDPAGKDWSKFQEVRDNIKKRIQYFKETER</sequence>
<evidence type="ECO:0000256" key="3">
    <source>
        <dbReference type="ARBA" id="ARBA00022849"/>
    </source>
</evidence>
<feature type="active site" description="Proton donor" evidence="12">
    <location>
        <position position="105"/>
    </location>
</feature>
<dbReference type="SMART" id="SM00226">
    <property type="entry name" value="LMWPc"/>
    <property type="match status" value="1"/>
</dbReference>
<comment type="similarity">
    <text evidence="10">Belongs to the low molecular weight phosphotyrosine protein phosphatase family. Thioredoxin-coupled ArsC subfamily.</text>
</comment>
<dbReference type="Proteomes" id="UP000595942">
    <property type="component" value="Chromosome"/>
</dbReference>
<feature type="domain" description="Phosphotyrosine protein phosphatase I" evidence="13">
    <location>
        <begin position="4"/>
        <end position="131"/>
    </location>
</feature>
<organism evidence="15 16">
    <name type="scientific">Staphylococcus condimenti</name>
    <dbReference type="NCBI Taxonomy" id="70255"/>
    <lineage>
        <taxon>Bacteria</taxon>
        <taxon>Bacillati</taxon>
        <taxon>Bacillota</taxon>
        <taxon>Bacilli</taxon>
        <taxon>Bacillales</taxon>
        <taxon>Staphylococcaceae</taxon>
        <taxon>Staphylococcus</taxon>
    </lineage>
</organism>
<dbReference type="EMBL" id="RQTE01000068">
    <property type="protein sequence ID" value="RZI03276.1"/>
    <property type="molecule type" value="Genomic_DNA"/>
</dbReference>
<reference evidence="15 16" key="1">
    <citation type="submission" date="2018-11" db="EMBL/GenBank/DDBJ databases">
        <title>Genomic profiling of Staphylococcus species from a Poultry farm system in KwaZulu-Natal, South Africa.</title>
        <authorList>
            <person name="Amoako D.G."/>
            <person name="Somboro A.M."/>
            <person name="Abia A.L.K."/>
            <person name="Bester L.A."/>
            <person name="Essack S.Y."/>
        </authorList>
    </citation>
    <scope>NUCLEOTIDE SEQUENCE [LARGE SCALE GENOMIC DNA]</scope>
    <source>
        <strain evidence="15 16">SA11</strain>
    </source>
</reference>
<dbReference type="InterPro" id="IPR023485">
    <property type="entry name" value="Ptyr_pPase"/>
</dbReference>
<dbReference type="InterPro" id="IPR036196">
    <property type="entry name" value="Ptyr_pPase_sf"/>
</dbReference>
<feature type="active site" evidence="12">
    <location>
        <position position="16"/>
    </location>
</feature>
<dbReference type="EC" id="1.20.4.4" evidence="11"/>
<evidence type="ECO:0000256" key="7">
    <source>
        <dbReference type="ARBA" id="ARBA00039879"/>
    </source>
</evidence>
<keyword evidence="5" id="KW-1015">Disulfide bond</keyword>
<keyword evidence="17" id="KW-1185">Reference proteome</keyword>
<evidence type="ECO:0000256" key="4">
    <source>
        <dbReference type="ARBA" id="ARBA00023002"/>
    </source>
</evidence>
<dbReference type="PRINTS" id="PR00719">
    <property type="entry name" value="LMWPTPASE"/>
</dbReference>
<gene>
    <name evidence="15" type="primary">arsC</name>
    <name evidence="15" type="ORF">EIG99_03885</name>
    <name evidence="14" type="ORF">I6J05_01340</name>
</gene>
<evidence type="ECO:0000313" key="17">
    <source>
        <dbReference type="Proteomes" id="UP000595942"/>
    </source>
</evidence>
<dbReference type="OrthoDB" id="9784339at2"/>
<evidence type="ECO:0000256" key="10">
    <source>
        <dbReference type="ARBA" id="ARBA00061528"/>
    </source>
</evidence>
<dbReference type="EMBL" id="CP068073">
    <property type="protein sequence ID" value="QQS82991.1"/>
    <property type="molecule type" value="Genomic_DNA"/>
</dbReference>
<evidence type="ECO:0000256" key="1">
    <source>
        <dbReference type="ARBA" id="ARBA00022490"/>
    </source>
</evidence>
<evidence type="ECO:0000259" key="13">
    <source>
        <dbReference type="SMART" id="SM00226"/>
    </source>
</evidence>
<protein>
    <recommendedName>
        <fullName evidence="7 11">Arsenate reductase</fullName>
        <ecNumber evidence="11">1.20.4.4</ecNumber>
    </recommendedName>
</protein>
<dbReference type="NCBIfam" id="NF010053">
    <property type="entry name" value="PRK13530.1"/>
    <property type="match status" value="1"/>
</dbReference>
<keyword evidence="1" id="KW-0963">Cytoplasm</keyword>
<dbReference type="SUPFAM" id="SSF52788">
    <property type="entry name" value="Phosphotyrosine protein phosphatases I"/>
    <property type="match status" value="1"/>
</dbReference>
<keyword evidence="3" id="KW-0059">Arsenical resistance</keyword>
<dbReference type="PANTHER" id="PTHR43428:SF1">
    <property type="entry name" value="ARSENATE REDUCTASE"/>
    <property type="match status" value="1"/>
</dbReference>
<keyword evidence="6" id="KW-0676">Redox-active center</keyword>
<dbReference type="CDD" id="cd16345">
    <property type="entry name" value="LMWP_ArsC"/>
    <property type="match status" value="1"/>
</dbReference>
<dbReference type="InterPro" id="IPR017867">
    <property type="entry name" value="Tyr_phospatase_low_mol_wt"/>
</dbReference>
<keyword evidence="2" id="KW-0378">Hydrolase</keyword>
<dbReference type="Proteomes" id="UP000293854">
    <property type="component" value="Unassembled WGS sequence"/>
</dbReference>
<evidence type="ECO:0000256" key="11">
    <source>
        <dbReference type="NCBIfam" id="TIGR02691"/>
    </source>
</evidence>
<evidence type="ECO:0000313" key="14">
    <source>
        <dbReference type="EMBL" id="QQS82991.1"/>
    </source>
</evidence>
<dbReference type="KEGG" id="scv:A4G25_04350"/>
<comment type="catalytic activity">
    <reaction evidence="8">
        <text>O-phospho-L-tyrosyl-[protein] + H2O = L-tyrosyl-[protein] + phosphate</text>
        <dbReference type="Rhea" id="RHEA:10684"/>
        <dbReference type="Rhea" id="RHEA-COMP:10136"/>
        <dbReference type="Rhea" id="RHEA-COMP:20101"/>
        <dbReference type="ChEBI" id="CHEBI:15377"/>
        <dbReference type="ChEBI" id="CHEBI:43474"/>
        <dbReference type="ChEBI" id="CHEBI:46858"/>
        <dbReference type="ChEBI" id="CHEBI:61978"/>
        <dbReference type="EC" id="3.1.3.48"/>
    </reaction>
</comment>
<evidence type="ECO:0000256" key="5">
    <source>
        <dbReference type="ARBA" id="ARBA00023157"/>
    </source>
</evidence>
<evidence type="ECO:0000313" key="15">
    <source>
        <dbReference type="EMBL" id="RZI03276.1"/>
    </source>
</evidence>
<keyword evidence="4 15" id="KW-0560">Oxidoreductase</keyword>
<dbReference type="GeneID" id="93727087"/>
<dbReference type="Gene3D" id="3.40.50.2300">
    <property type="match status" value="1"/>
</dbReference>
<dbReference type="Pfam" id="PF01451">
    <property type="entry name" value="LMWPc"/>
    <property type="match status" value="1"/>
</dbReference>
<dbReference type="NCBIfam" id="TIGR02691">
    <property type="entry name" value="arsC_pI258_fam"/>
    <property type="match status" value="1"/>
</dbReference>
<dbReference type="FunFam" id="3.40.50.2300:FF:000237">
    <property type="entry name" value="Arsenate reductase"/>
    <property type="match status" value="1"/>
</dbReference>
<evidence type="ECO:0000256" key="9">
    <source>
        <dbReference type="ARBA" id="ARBA00052766"/>
    </source>
</evidence>
<proteinExistence type="inferred from homology"/>
<reference evidence="14 17" key="2">
    <citation type="submission" date="2021-01" db="EMBL/GenBank/DDBJ databases">
        <title>FDA dAtabase for Regulatory Grade micrObial Sequences (FDA-ARGOS): Supporting development and validation of Infectious Disease Dx tests.</title>
        <authorList>
            <person name="Sproer C."/>
            <person name="Gronow S."/>
            <person name="Severitt S."/>
            <person name="Schroder I."/>
            <person name="Tallon L."/>
            <person name="Sadzewicz L."/>
            <person name="Zhao X."/>
            <person name="Boylan J."/>
            <person name="Ott S."/>
            <person name="Bowen H."/>
            <person name="Vavikolanu K."/>
            <person name="Mehta A."/>
            <person name="Aluvathingal J."/>
            <person name="Nadendla S."/>
            <person name="Lowell S."/>
            <person name="Myers T."/>
            <person name="Yan Y."/>
            <person name="Sichtig H."/>
        </authorList>
    </citation>
    <scope>NUCLEOTIDE SEQUENCE [LARGE SCALE GENOMIC DNA]</scope>
    <source>
        <strain evidence="14 17">FDAARGOS_1148</strain>
    </source>
</reference>